<gene>
    <name evidence="2" type="ORF">DUPY_17820</name>
</gene>
<proteinExistence type="predicted"/>
<evidence type="ECO:0000313" key="2">
    <source>
        <dbReference type="EMBL" id="OFA03966.1"/>
    </source>
</evidence>
<dbReference type="AlphaFoldDB" id="A0A1E7WWA0"/>
<dbReference type="RefSeq" id="WP_167359054.1">
    <property type="nucleotide sequence ID" value="NZ_LROM01000071.1"/>
</dbReference>
<dbReference type="Pfam" id="PF03572">
    <property type="entry name" value="Peptidase_S41"/>
    <property type="match status" value="1"/>
</dbReference>
<accession>A0A1E7WWA0</accession>
<protein>
    <submittedName>
        <fullName evidence="2">Peptidase family S41</fullName>
    </submittedName>
</protein>
<feature type="domain" description="Tail specific protease" evidence="1">
    <location>
        <begin position="262"/>
        <end position="447"/>
    </location>
</feature>
<evidence type="ECO:0000313" key="3">
    <source>
        <dbReference type="Proteomes" id="UP000175989"/>
    </source>
</evidence>
<dbReference type="Gene3D" id="3.90.226.10">
    <property type="entry name" value="2-enoyl-CoA Hydratase, Chain A, domain 1"/>
    <property type="match status" value="1"/>
</dbReference>
<organism evidence="2 3">
    <name type="scientific">Duganella phyllosphaerae</name>
    <dbReference type="NCBI Taxonomy" id="762836"/>
    <lineage>
        <taxon>Bacteria</taxon>
        <taxon>Pseudomonadati</taxon>
        <taxon>Pseudomonadota</taxon>
        <taxon>Betaproteobacteria</taxon>
        <taxon>Burkholderiales</taxon>
        <taxon>Oxalobacteraceae</taxon>
        <taxon>Telluria group</taxon>
        <taxon>Duganella</taxon>
    </lineage>
</organism>
<dbReference type="GO" id="GO:0006508">
    <property type="term" value="P:proteolysis"/>
    <property type="evidence" value="ECO:0007669"/>
    <property type="project" value="InterPro"/>
</dbReference>
<keyword evidence="3" id="KW-1185">Reference proteome</keyword>
<name>A0A1E7WWA0_9BURK</name>
<sequence>MPITALAQPASRSVPINLVLETECGARKNEALSDYSQRSLSWCPGTRLMAAFTDTSALAGRRLYVSFELVPGQEGGMPFPFTLSTFTASGQPVSHIGASFQVGQQRLETSVYVPREAASAYLIVSSPHLPQGQRSVTIRDVQARVSDSAFEPGQMCEQCRTYLDEALDRVRHQFLFADRLQLGEMENALRTAATGAAAVGDMDGTMKELARRLAEASMAAGVMAHGQYQTSAEYAAVAAAADPATAQAGPPPFETALLDGQVGLVRLRTFLEADMAAGTAHATGLRAAIVMLHGQGARQWIIDLRSHLGGTLAPAVAALRPLLGQGPVGYVVDAAGQRQDGWMWGDINLPASVTDTYFTAQSPWFDGAGQAVAVLFGPGTMSTGEMLAIAFHGRPRTRSFGLPSGGFTTIVSGRRDRYGNFLGIASGYSADRRGQRIAPRVLPDVTVDQAPAGASAPDQALAAARDWLHQTLPSQ</sequence>
<dbReference type="InterPro" id="IPR005151">
    <property type="entry name" value="Tail-specific_protease"/>
</dbReference>
<dbReference type="EMBL" id="LROM01000071">
    <property type="protein sequence ID" value="OFA03966.1"/>
    <property type="molecule type" value="Genomic_DNA"/>
</dbReference>
<dbReference type="GO" id="GO:0008236">
    <property type="term" value="F:serine-type peptidase activity"/>
    <property type="evidence" value="ECO:0007669"/>
    <property type="project" value="InterPro"/>
</dbReference>
<dbReference type="SUPFAM" id="SSF52096">
    <property type="entry name" value="ClpP/crotonase"/>
    <property type="match status" value="1"/>
</dbReference>
<reference evidence="3" key="1">
    <citation type="journal article" date="2016" name="Front. Microbiol.">
        <title>Molecular Keys to the Janthinobacterium and Duganella spp. Interaction with the Plant Pathogen Fusarium graminearum.</title>
        <authorList>
            <person name="Haack F.S."/>
            <person name="Poehlein A."/>
            <person name="Kroger C."/>
            <person name="Voigt C.A."/>
            <person name="Piepenbring M."/>
            <person name="Bode H.B."/>
            <person name="Daniel R."/>
            <person name="Schafer W."/>
            <person name="Streit W.R."/>
        </authorList>
    </citation>
    <scope>NUCLEOTIDE SEQUENCE [LARGE SCALE GENOMIC DNA]</scope>
    <source>
        <strain evidence="3">T54</strain>
    </source>
</reference>
<dbReference type="Proteomes" id="UP000175989">
    <property type="component" value="Unassembled WGS sequence"/>
</dbReference>
<dbReference type="InterPro" id="IPR029045">
    <property type="entry name" value="ClpP/crotonase-like_dom_sf"/>
</dbReference>
<evidence type="ECO:0000259" key="1">
    <source>
        <dbReference type="Pfam" id="PF03572"/>
    </source>
</evidence>
<comment type="caution">
    <text evidence="2">The sequence shown here is derived from an EMBL/GenBank/DDBJ whole genome shotgun (WGS) entry which is preliminary data.</text>
</comment>